<dbReference type="SUPFAM" id="SSF50199">
    <property type="entry name" value="Staphylococcal nuclease"/>
    <property type="match status" value="1"/>
</dbReference>
<comment type="caution">
    <text evidence="1">The sequence shown here is derived from an EMBL/GenBank/DDBJ whole genome shotgun (WGS) entry which is preliminary data.</text>
</comment>
<evidence type="ECO:0000313" key="1">
    <source>
        <dbReference type="EMBL" id="GLR92141.1"/>
    </source>
</evidence>
<evidence type="ECO:0008006" key="3">
    <source>
        <dbReference type="Google" id="ProtNLM"/>
    </source>
</evidence>
<reference evidence="2" key="1">
    <citation type="journal article" date="2019" name="Int. J. Syst. Evol. Microbiol.">
        <title>The Global Catalogue of Microorganisms (GCM) 10K type strain sequencing project: providing services to taxonomists for standard genome sequencing and annotation.</title>
        <authorList>
            <consortium name="The Broad Institute Genomics Platform"/>
            <consortium name="The Broad Institute Genome Sequencing Center for Infectious Disease"/>
            <person name="Wu L."/>
            <person name="Ma J."/>
        </authorList>
    </citation>
    <scope>NUCLEOTIDE SEQUENCE [LARGE SCALE GENOMIC DNA]</scope>
    <source>
        <strain evidence="2">NBRC 102520</strain>
    </source>
</reference>
<sequence length="72" mass="7723">MLIATSDARPTRVACACKPGQEGTKLCNYGRLCGALSVKGRDVDQIMIREGIAERYVCSGAHASHSEKEIAK</sequence>
<name>A0ABQ6BE59_9BRAD</name>
<protein>
    <recommendedName>
        <fullName evidence="3">Transposase</fullName>
    </recommendedName>
</protein>
<evidence type="ECO:0000313" key="2">
    <source>
        <dbReference type="Proteomes" id="UP001156905"/>
    </source>
</evidence>
<dbReference type="Proteomes" id="UP001156905">
    <property type="component" value="Unassembled WGS sequence"/>
</dbReference>
<gene>
    <name evidence="1" type="ORF">GCM10007857_88610</name>
</gene>
<dbReference type="InterPro" id="IPR035437">
    <property type="entry name" value="SNase_OB-fold_sf"/>
</dbReference>
<keyword evidence="2" id="KW-1185">Reference proteome</keyword>
<dbReference type="EMBL" id="BSOW01000068">
    <property type="protein sequence ID" value="GLR92141.1"/>
    <property type="molecule type" value="Genomic_DNA"/>
</dbReference>
<accession>A0ABQ6BE59</accession>
<organism evidence="1 2">
    <name type="scientific">Bradyrhizobium iriomotense</name>
    <dbReference type="NCBI Taxonomy" id="441950"/>
    <lineage>
        <taxon>Bacteria</taxon>
        <taxon>Pseudomonadati</taxon>
        <taxon>Pseudomonadota</taxon>
        <taxon>Alphaproteobacteria</taxon>
        <taxon>Hyphomicrobiales</taxon>
        <taxon>Nitrobacteraceae</taxon>
        <taxon>Bradyrhizobium</taxon>
    </lineage>
</organism>
<proteinExistence type="predicted"/>